<dbReference type="Proteomes" id="UP000298246">
    <property type="component" value="Unassembled WGS sequence"/>
</dbReference>
<dbReference type="EMBL" id="MYFO01000003">
    <property type="protein sequence ID" value="TFE90930.1"/>
    <property type="molecule type" value="Genomic_DNA"/>
</dbReference>
<sequence length="102" mass="11246">MRPDTIRFLTIIQLLSELGIAIGYALGLIPFVYIWSAQWIVPLTVLSLVLALLNRGGTFYVSLANVAFALLSYIPVLGYVFRIAGLAACVINARVLTRGREY</sequence>
<feature type="transmembrane region" description="Helical" evidence="1">
    <location>
        <begin position="32"/>
        <end position="53"/>
    </location>
</feature>
<dbReference type="OrthoDB" id="2625469at2"/>
<keyword evidence="1" id="KW-0812">Transmembrane</keyword>
<protein>
    <submittedName>
        <fullName evidence="2">Uncharacterized protein</fullName>
    </submittedName>
</protein>
<reference evidence="2 3" key="1">
    <citation type="submission" date="2017-03" db="EMBL/GenBank/DDBJ databases">
        <title>Isolation of Levoglucosan Utilizing Bacteria.</title>
        <authorList>
            <person name="Arya A.S."/>
        </authorList>
    </citation>
    <scope>NUCLEOTIDE SEQUENCE [LARGE SCALE GENOMIC DNA]</scope>
    <source>
        <strain evidence="2 3">MEC069</strain>
    </source>
</reference>
<comment type="caution">
    <text evidence="2">The sequence shown here is derived from an EMBL/GenBank/DDBJ whole genome shotgun (WGS) entry which is preliminary data.</text>
</comment>
<dbReference type="AlphaFoldDB" id="A0A4Y8QAQ8"/>
<keyword evidence="3" id="KW-1185">Reference proteome</keyword>
<organism evidence="2 3">
    <name type="scientific">Paenibacillus athensensis</name>
    <dbReference type="NCBI Taxonomy" id="1967502"/>
    <lineage>
        <taxon>Bacteria</taxon>
        <taxon>Bacillati</taxon>
        <taxon>Bacillota</taxon>
        <taxon>Bacilli</taxon>
        <taxon>Bacillales</taxon>
        <taxon>Paenibacillaceae</taxon>
        <taxon>Paenibacillus</taxon>
    </lineage>
</organism>
<feature type="transmembrane region" description="Helical" evidence="1">
    <location>
        <begin position="7"/>
        <end position="26"/>
    </location>
</feature>
<dbReference type="RefSeq" id="WP_134749835.1">
    <property type="nucleotide sequence ID" value="NZ_MYFO02000007.1"/>
</dbReference>
<name>A0A4Y8QAQ8_9BACL</name>
<accession>A0A4Y8QAQ8</accession>
<keyword evidence="1" id="KW-0472">Membrane</keyword>
<evidence type="ECO:0000256" key="1">
    <source>
        <dbReference type="SAM" id="Phobius"/>
    </source>
</evidence>
<keyword evidence="1" id="KW-1133">Transmembrane helix</keyword>
<evidence type="ECO:0000313" key="2">
    <source>
        <dbReference type="EMBL" id="TFE90930.1"/>
    </source>
</evidence>
<evidence type="ECO:0000313" key="3">
    <source>
        <dbReference type="Proteomes" id="UP000298246"/>
    </source>
</evidence>
<gene>
    <name evidence="2" type="ORF">B5M42_03650</name>
</gene>
<proteinExistence type="predicted"/>